<organism evidence="1 2">
    <name type="scientific">Vaccinium darrowii</name>
    <dbReference type="NCBI Taxonomy" id="229202"/>
    <lineage>
        <taxon>Eukaryota</taxon>
        <taxon>Viridiplantae</taxon>
        <taxon>Streptophyta</taxon>
        <taxon>Embryophyta</taxon>
        <taxon>Tracheophyta</taxon>
        <taxon>Spermatophyta</taxon>
        <taxon>Magnoliopsida</taxon>
        <taxon>eudicotyledons</taxon>
        <taxon>Gunneridae</taxon>
        <taxon>Pentapetalae</taxon>
        <taxon>asterids</taxon>
        <taxon>Ericales</taxon>
        <taxon>Ericaceae</taxon>
        <taxon>Vaccinioideae</taxon>
        <taxon>Vaccinieae</taxon>
        <taxon>Vaccinium</taxon>
    </lineage>
</organism>
<dbReference type="Proteomes" id="UP000828048">
    <property type="component" value="Chromosome 2"/>
</dbReference>
<sequence length="146" mass="16720">MMTWSTWAPSSESSRNSSKPKTSMVVQQNRPFARRPDQILAIIDILIVSQKRINNHLDYYALLQINYNNNHMNLELIKKHYCYLAFLLNPDKNSTSLRSSLTPTRIALAFCFVASDLVKNLSFDNKLNFYSKGFTAGDFNTTGMKS</sequence>
<accession>A0ACB7WX92</accession>
<reference evidence="1 2" key="1">
    <citation type="journal article" date="2021" name="Hortic Res">
        <title>High-quality reference genome and annotation aids understanding of berry development for evergreen blueberry (Vaccinium darrowii).</title>
        <authorList>
            <person name="Yu J."/>
            <person name="Hulse-Kemp A.M."/>
            <person name="Babiker E."/>
            <person name="Staton M."/>
        </authorList>
    </citation>
    <scope>NUCLEOTIDE SEQUENCE [LARGE SCALE GENOMIC DNA]</scope>
    <source>
        <strain evidence="2">cv. NJ 8807/NJ 8810</strain>
        <tissue evidence="1">Young leaf</tissue>
    </source>
</reference>
<comment type="caution">
    <text evidence="1">The sequence shown here is derived from an EMBL/GenBank/DDBJ whole genome shotgun (WGS) entry which is preliminary data.</text>
</comment>
<gene>
    <name evidence="1" type="ORF">Vadar_002624</name>
</gene>
<name>A0ACB7WX92_9ERIC</name>
<evidence type="ECO:0000313" key="1">
    <source>
        <dbReference type="EMBL" id="KAH7833042.1"/>
    </source>
</evidence>
<keyword evidence="2" id="KW-1185">Reference proteome</keyword>
<dbReference type="EMBL" id="CM037152">
    <property type="protein sequence ID" value="KAH7833042.1"/>
    <property type="molecule type" value="Genomic_DNA"/>
</dbReference>
<protein>
    <submittedName>
        <fullName evidence="1">Uncharacterized protein</fullName>
    </submittedName>
</protein>
<evidence type="ECO:0000313" key="2">
    <source>
        <dbReference type="Proteomes" id="UP000828048"/>
    </source>
</evidence>
<proteinExistence type="predicted"/>